<evidence type="ECO:0000256" key="4">
    <source>
        <dbReference type="ARBA" id="ARBA00022737"/>
    </source>
</evidence>
<dbReference type="GO" id="GO:0043005">
    <property type="term" value="C:neuron projection"/>
    <property type="evidence" value="ECO:0007669"/>
    <property type="project" value="TreeGrafter"/>
</dbReference>
<dbReference type="InterPro" id="IPR051170">
    <property type="entry name" value="Neural/epithelial_adhesion"/>
</dbReference>
<dbReference type="AlphaFoldDB" id="A0A182SLF9"/>
<evidence type="ECO:0000256" key="8">
    <source>
        <dbReference type="ARBA" id="ARBA00023319"/>
    </source>
</evidence>
<dbReference type="PROSITE" id="PS50835">
    <property type="entry name" value="IG_LIKE"/>
    <property type="match status" value="1"/>
</dbReference>
<dbReference type="PANTHER" id="PTHR12231">
    <property type="entry name" value="CTX-RELATED TYPE I TRANSMEMBRANE PROTEIN"/>
    <property type="match status" value="1"/>
</dbReference>
<dbReference type="InterPro" id="IPR013098">
    <property type="entry name" value="Ig_I-set"/>
</dbReference>
<keyword evidence="8" id="KW-0393">Immunoglobulin domain</keyword>
<keyword evidence="7" id="KW-0325">Glycoprotein</keyword>
<feature type="domain" description="Ig-like" evidence="10">
    <location>
        <begin position="48"/>
        <end position="141"/>
    </location>
</feature>
<keyword evidence="5" id="KW-0472">Membrane</keyword>
<dbReference type="SMART" id="SM00408">
    <property type="entry name" value="IGc2"/>
    <property type="match status" value="1"/>
</dbReference>
<dbReference type="InterPro" id="IPR013783">
    <property type="entry name" value="Ig-like_fold"/>
</dbReference>
<feature type="region of interest" description="Disordered" evidence="9">
    <location>
        <begin position="1"/>
        <end position="28"/>
    </location>
</feature>
<dbReference type="Pfam" id="PF07679">
    <property type="entry name" value="I-set"/>
    <property type="match status" value="1"/>
</dbReference>
<dbReference type="PANTHER" id="PTHR12231:SF253">
    <property type="entry name" value="DPR-INTERACTING PROTEIN ETA, ISOFORM B-RELATED"/>
    <property type="match status" value="1"/>
</dbReference>
<sequence length="239" mass="26114">MFAPYTRIHGPKGKQGRPGTNGTPGTPGINAWKVKVNDTFSNELLVPPSIAGAGTLEALRPIIVHEGTHLRLRCAATGTPRPHVEWRRADGKTISNGAWEATSMAGHTLNITKINRVHMGAYQCLADNGISPPANQTFNIEVHCKFPRIPHFSPPTPCSLSRGGRMWFTILNCPAQAEEKPTYVIPSAVRTKREASVFSASFGARALLLGWCNSGVCTSDRKVDVKLFAACKRKHHRSW</sequence>
<dbReference type="Gene3D" id="2.60.40.10">
    <property type="entry name" value="Immunoglobulins"/>
    <property type="match status" value="1"/>
</dbReference>
<feature type="compositionally biased region" description="Low complexity" evidence="9">
    <location>
        <begin position="17"/>
        <end position="28"/>
    </location>
</feature>
<dbReference type="InterPro" id="IPR007110">
    <property type="entry name" value="Ig-like_dom"/>
</dbReference>
<evidence type="ECO:0000256" key="9">
    <source>
        <dbReference type="SAM" id="MobiDB-lite"/>
    </source>
</evidence>
<evidence type="ECO:0000256" key="1">
    <source>
        <dbReference type="ARBA" id="ARBA00004236"/>
    </source>
</evidence>
<keyword evidence="6" id="KW-1015">Disulfide bond</keyword>
<dbReference type="SUPFAM" id="SSF48726">
    <property type="entry name" value="Immunoglobulin"/>
    <property type="match status" value="1"/>
</dbReference>
<keyword evidence="12" id="KW-1185">Reference proteome</keyword>
<keyword evidence="3" id="KW-0732">Signal</keyword>
<organism evidence="11 12">
    <name type="scientific">Anopheles maculatus</name>
    <dbReference type="NCBI Taxonomy" id="74869"/>
    <lineage>
        <taxon>Eukaryota</taxon>
        <taxon>Metazoa</taxon>
        <taxon>Ecdysozoa</taxon>
        <taxon>Arthropoda</taxon>
        <taxon>Hexapoda</taxon>
        <taxon>Insecta</taxon>
        <taxon>Pterygota</taxon>
        <taxon>Neoptera</taxon>
        <taxon>Endopterygota</taxon>
        <taxon>Diptera</taxon>
        <taxon>Nematocera</taxon>
        <taxon>Culicoidea</taxon>
        <taxon>Culicidae</taxon>
        <taxon>Anophelinae</taxon>
        <taxon>Anopheles</taxon>
        <taxon>Anopheles maculatus group</taxon>
    </lineage>
</organism>
<dbReference type="VEuPathDB" id="VectorBase:AMAM009117"/>
<dbReference type="SMART" id="SM00409">
    <property type="entry name" value="IG"/>
    <property type="match status" value="1"/>
</dbReference>
<keyword evidence="4" id="KW-0677">Repeat</keyword>
<proteinExistence type="predicted"/>
<protein>
    <submittedName>
        <fullName evidence="11">Ig-like domain-containing protein</fullName>
    </submittedName>
</protein>
<evidence type="ECO:0000256" key="5">
    <source>
        <dbReference type="ARBA" id="ARBA00023136"/>
    </source>
</evidence>
<evidence type="ECO:0000313" key="11">
    <source>
        <dbReference type="EnsemblMetazoa" id="AMAM009117-PA"/>
    </source>
</evidence>
<accession>A0A182SLF9</accession>
<dbReference type="Proteomes" id="UP000075901">
    <property type="component" value="Unassembled WGS sequence"/>
</dbReference>
<dbReference type="EnsemblMetazoa" id="AMAM009117-RA">
    <property type="protein sequence ID" value="AMAM009117-PA"/>
    <property type="gene ID" value="AMAM009117"/>
</dbReference>
<name>A0A182SLF9_9DIPT</name>
<evidence type="ECO:0000259" key="10">
    <source>
        <dbReference type="PROSITE" id="PS50835"/>
    </source>
</evidence>
<evidence type="ECO:0000256" key="7">
    <source>
        <dbReference type="ARBA" id="ARBA00023180"/>
    </source>
</evidence>
<dbReference type="InterPro" id="IPR036179">
    <property type="entry name" value="Ig-like_dom_sf"/>
</dbReference>
<evidence type="ECO:0000256" key="2">
    <source>
        <dbReference type="ARBA" id="ARBA00022475"/>
    </source>
</evidence>
<dbReference type="GO" id="GO:0005886">
    <property type="term" value="C:plasma membrane"/>
    <property type="evidence" value="ECO:0007669"/>
    <property type="project" value="UniProtKB-SubCell"/>
</dbReference>
<reference evidence="12" key="1">
    <citation type="submission" date="2013-09" db="EMBL/GenBank/DDBJ databases">
        <title>The Genome Sequence of Anopheles maculatus species B.</title>
        <authorList>
            <consortium name="The Broad Institute Genomics Platform"/>
            <person name="Neafsey D.E."/>
            <person name="Besansky N."/>
            <person name="Howell P."/>
            <person name="Walton C."/>
            <person name="Young S.K."/>
            <person name="Zeng Q."/>
            <person name="Gargeya S."/>
            <person name="Fitzgerald M."/>
            <person name="Haas B."/>
            <person name="Abouelleil A."/>
            <person name="Allen A.W."/>
            <person name="Alvarado L."/>
            <person name="Arachchi H.M."/>
            <person name="Berlin A.M."/>
            <person name="Chapman S.B."/>
            <person name="Gainer-Dewar J."/>
            <person name="Goldberg J."/>
            <person name="Griggs A."/>
            <person name="Gujja S."/>
            <person name="Hansen M."/>
            <person name="Howarth C."/>
            <person name="Imamovic A."/>
            <person name="Ireland A."/>
            <person name="Larimer J."/>
            <person name="McCowan C."/>
            <person name="Murphy C."/>
            <person name="Pearson M."/>
            <person name="Poon T.W."/>
            <person name="Priest M."/>
            <person name="Roberts A."/>
            <person name="Saif S."/>
            <person name="Shea T."/>
            <person name="Sisk P."/>
            <person name="Sykes S."/>
            <person name="Wortman J."/>
            <person name="Nusbaum C."/>
            <person name="Birren B."/>
        </authorList>
    </citation>
    <scope>NUCLEOTIDE SEQUENCE [LARGE SCALE GENOMIC DNA]</scope>
    <source>
        <strain evidence="12">maculatus3</strain>
    </source>
</reference>
<comment type="subcellular location">
    <subcellularLocation>
        <location evidence="1">Cell membrane</location>
    </subcellularLocation>
</comment>
<evidence type="ECO:0000256" key="3">
    <source>
        <dbReference type="ARBA" id="ARBA00022729"/>
    </source>
</evidence>
<reference evidence="11" key="2">
    <citation type="submission" date="2020-05" db="UniProtKB">
        <authorList>
            <consortium name="EnsemblMetazoa"/>
        </authorList>
    </citation>
    <scope>IDENTIFICATION</scope>
    <source>
        <strain evidence="11">maculatus3</strain>
    </source>
</reference>
<evidence type="ECO:0000256" key="6">
    <source>
        <dbReference type="ARBA" id="ARBA00023157"/>
    </source>
</evidence>
<evidence type="ECO:0000313" key="12">
    <source>
        <dbReference type="Proteomes" id="UP000075901"/>
    </source>
</evidence>
<dbReference type="InterPro" id="IPR003599">
    <property type="entry name" value="Ig_sub"/>
</dbReference>
<dbReference type="InterPro" id="IPR003598">
    <property type="entry name" value="Ig_sub2"/>
</dbReference>
<keyword evidence="2" id="KW-1003">Cell membrane</keyword>
<dbReference type="FunFam" id="2.60.40.10:FF:000328">
    <property type="entry name" value="CLUMA_CG000981, isoform A"/>
    <property type="match status" value="1"/>
</dbReference>